<dbReference type="Proteomes" id="UP001595681">
    <property type="component" value="Unassembled WGS sequence"/>
</dbReference>
<dbReference type="PANTHER" id="PTHR43201:SF32">
    <property type="entry name" value="2-SUCCINYLBENZOATE--COA LIGASE, CHLOROPLASTIC_PEROXISOMAL"/>
    <property type="match status" value="1"/>
</dbReference>
<dbReference type="PANTHER" id="PTHR43201">
    <property type="entry name" value="ACYL-COA SYNTHETASE"/>
    <property type="match status" value="1"/>
</dbReference>
<dbReference type="InterPro" id="IPR025110">
    <property type="entry name" value="AMP-bd_C"/>
</dbReference>
<feature type="domain" description="AMP-dependent synthetase/ligase" evidence="1">
    <location>
        <begin position="41"/>
        <end position="397"/>
    </location>
</feature>
<dbReference type="SUPFAM" id="SSF56801">
    <property type="entry name" value="Acetyl-CoA synthetase-like"/>
    <property type="match status" value="1"/>
</dbReference>
<dbReference type="Gene3D" id="3.40.50.12780">
    <property type="entry name" value="N-terminal domain of ligase-like"/>
    <property type="match status" value="1"/>
</dbReference>
<dbReference type="Gene3D" id="3.30.300.30">
    <property type="match status" value="1"/>
</dbReference>
<comment type="caution">
    <text evidence="3">The sequence shown here is derived from an EMBL/GenBank/DDBJ whole genome shotgun (WGS) entry which is preliminary data.</text>
</comment>
<proteinExistence type="predicted"/>
<dbReference type="InterPro" id="IPR042099">
    <property type="entry name" value="ANL_N_sf"/>
</dbReference>
<evidence type="ECO:0000259" key="1">
    <source>
        <dbReference type="Pfam" id="PF00501"/>
    </source>
</evidence>
<sequence length="537" mass="57621">MSPSDIAAPHAGIAQGYAFASGPPLDVAGMILPSDYPNTYATITPDKPALVFGPHRWTYAQLDRGVNAAVTVLAEHGIGPGGRLAYMGKNSDLFFVLLIAAIRAGAVMVPVNWRNTAPETGYVIEDSAVSLIIADSAFVDLVEQANPENLPLLVIDQDGPDGLRTRIAAASPAGRIPLDPHAPCLQLYTSGTTGRPKGVVTSQHAFGSARHIENVSGFFADWGDDEILLSPLPSFHIGGMSWVCTALVRGATAHIIADTNPAVILDNCLDHGITRTFIVPTLVRALIGEMDARGVRVPTLRGIHYGAASMDPALLERSVDRIGCRFLQYYGMTEVTGTMAILGPAEHDAARPHLLRSVGRPLPGFSIAIRGPDTELLPIDTPGEIWVKGPGLLIEYWNKPQATTEALIDGWYRSGDGGRIDKDGYLFLTDRIKDMIVSGGENVYPAEVEAVLRDHPAVLDCAVFGLPHPKWGEGVTAALELRPGHNVDPEEVIAFARKSLAAYKIPRRIETGVALPRTASGKVQRAMIRRHFMESAS</sequence>
<keyword evidence="4" id="KW-1185">Reference proteome</keyword>
<dbReference type="Pfam" id="PF00501">
    <property type="entry name" value="AMP-binding"/>
    <property type="match status" value="1"/>
</dbReference>
<evidence type="ECO:0000259" key="2">
    <source>
        <dbReference type="Pfam" id="PF13193"/>
    </source>
</evidence>
<organism evidence="3 4">
    <name type="scientific">Sphingobium rhizovicinum</name>
    <dbReference type="NCBI Taxonomy" id="432308"/>
    <lineage>
        <taxon>Bacteria</taxon>
        <taxon>Pseudomonadati</taxon>
        <taxon>Pseudomonadota</taxon>
        <taxon>Alphaproteobacteria</taxon>
        <taxon>Sphingomonadales</taxon>
        <taxon>Sphingomonadaceae</taxon>
        <taxon>Sphingobium</taxon>
    </lineage>
</organism>
<dbReference type="InterPro" id="IPR045851">
    <property type="entry name" value="AMP-bd_C_sf"/>
</dbReference>
<dbReference type="Pfam" id="PF13193">
    <property type="entry name" value="AMP-binding_C"/>
    <property type="match status" value="1"/>
</dbReference>
<reference evidence="4" key="1">
    <citation type="journal article" date="2019" name="Int. J. Syst. Evol. Microbiol.">
        <title>The Global Catalogue of Microorganisms (GCM) 10K type strain sequencing project: providing services to taxonomists for standard genome sequencing and annotation.</title>
        <authorList>
            <consortium name="The Broad Institute Genomics Platform"/>
            <consortium name="The Broad Institute Genome Sequencing Center for Infectious Disease"/>
            <person name="Wu L."/>
            <person name="Ma J."/>
        </authorList>
    </citation>
    <scope>NUCLEOTIDE SEQUENCE [LARGE SCALE GENOMIC DNA]</scope>
    <source>
        <strain evidence="4">CCM 7491</strain>
    </source>
</reference>
<evidence type="ECO:0000313" key="4">
    <source>
        <dbReference type="Proteomes" id="UP001595681"/>
    </source>
</evidence>
<gene>
    <name evidence="3" type="ORF">ACFOKF_20270</name>
</gene>
<evidence type="ECO:0000313" key="3">
    <source>
        <dbReference type="EMBL" id="MFC3443496.1"/>
    </source>
</evidence>
<dbReference type="RefSeq" id="WP_380798280.1">
    <property type="nucleotide sequence ID" value="NZ_JBHRVU010000005.1"/>
</dbReference>
<accession>A0ABV7NJ27</accession>
<dbReference type="EMBL" id="JBHRVU010000005">
    <property type="protein sequence ID" value="MFC3443496.1"/>
    <property type="molecule type" value="Genomic_DNA"/>
</dbReference>
<dbReference type="InterPro" id="IPR000873">
    <property type="entry name" value="AMP-dep_synth/lig_dom"/>
</dbReference>
<protein>
    <submittedName>
        <fullName evidence="3">Class I adenylate-forming enzyme family protein</fullName>
    </submittedName>
</protein>
<name>A0ABV7NJ27_9SPHN</name>
<feature type="domain" description="AMP-binding enzyme C-terminal" evidence="2">
    <location>
        <begin position="447"/>
        <end position="522"/>
    </location>
</feature>